<evidence type="ECO:0000256" key="2">
    <source>
        <dbReference type="SAM" id="Phobius"/>
    </source>
</evidence>
<keyword evidence="4" id="KW-1185">Reference proteome</keyword>
<name>A0A975S0K7_9RHOB</name>
<evidence type="ECO:0000256" key="1">
    <source>
        <dbReference type="SAM" id="MobiDB-lite"/>
    </source>
</evidence>
<organism evidence="3 4">
    <name type="scientific">Gemmobacter fulvus</name>
    <dbReference type="NCBI Taxonomy" id="2840474"/>
    <lineage>
        <taxon>Bacteria</taxon>
        <taxon>Pseudomonadati</taxon>
        <taxon>Pseudomonadota</taxon>
        <taxon>Alphaproteobacteria</taxon>
        <taxon>Rhodobacterales</taxon>
        <taxon>Paracoccaceae</taxon>
        <taxon>Gemmobacter</taxon>
    </lineage>
</organism>
<evidence type="ECO:0000313" key="4">
    <source>
        <dbReference type="Proteomes" id="UP000679352"/>
    </source>
</evidence>
<feature type="compositionally biased region" description="Pro residues" evidence="1">
    <location>
        <begin position="94"/>
        <end position="104"/>
    </location>
</feature>
<keyword evidence="2" id="KW-0812">Transmembrane</keyword>
<reference evidence="3" key="1">
    <citation type="submission" date="2021-06" db="EMBL/GenBank/DDBJ databases">
        <title>Direct submission.</title>
        <authorList>
            <person name="Lee C.-S."/>
            <person name="Jin L."/>
        </authorList>
    </citation>
    <scope>NUCLEOTIDE SEQUENCE</scope>
    <source>
        <strain evidence="3">Con5</strain>
    </source>
</reference>
<feature type="transmembrane region" description="Helical" evidence="2">
    <location>
        <begin position="30"/>
        <end position="51"/>
    </location>
</feature>
<protein>
    <submittedName>
        <fullName evidence="3">Uncharacterized protein</fullName>
    </submittedName>
</protein>
<dbReference type="AlphaFoldDB" id="A0A975S0K7"/>
<sequence>MTDYRTDYRADAPAGTQTTINTTRPRGNGFVLFILGGVVAVLAILFFAFYAPDEAGPVADPAPAVQSEGDVNITVDPTPPAVTDSTTPEAAPAAPAPAAPATQP</sequence>
<dbReference type="RefSeq" id="WP_215504875.1">
    <property type="nucleotide sequence ID" value="NZ_CP076361.1"/>
</dbReference>
<evidence type="ECO:0000313" key="3">
    <source>
        <dbReference type="EMBL" id="QWK89361.1"/>
    </source>
</evidence>
<keyword evidence="2" id="KW-0472">Membrane</keyword>
<dbReference type="KEGG" id="gfu:KM031_10875"/>
<accession>A0A975S0K7</accession>
<keyword evidence="2" id="KW-1133">Transmembrane helix</keyword>
<dbReference type="Proteomes" id="UP000679352">
    <property type="component" value="Chromosome"/>
</dbReference>
<proteinExistence type="predicted"/>
<feature type="region of interest" description="Disordered" evidence="1">
    <location>
        <begin position="60"/>
        <end position="104"/>
    </location>
</feature>
<gene>
    <name evidence="3" type="ORF">KM031_10875</name>
</gene>
<dbReference type="EMBL" id="CP076361">
    <property type="protein sequence ID" value="QWK89361.1"/>
    <property type="molecule type" value="Genomic_DNA"/>
</dbReference>